<evidence type="ECO:0000313" key="3">
    <source>
        <dbReference type="EMBL" id="USG59566.1"/>
    </source>
</evidence>
<protein>
    <submittedName>
        <fullName evidence="3">Recombination regulator RecX</fullName>
    </submittedName>
</protein>
<keyword evidence="1" id="KW-0963">Cytoplasm</keyword>
<evidence type="ECO:0000256" key="2">
    <source>
        <dbReference type="SAM" id="MobiDB-lite"/>
    </source>
</evidence>
<feature type="region of interest" description="Disordered" evidence="2">
    <location>
        <begin position="1"/>
        <end position="20"/>
    </location>
</feature>
<gene>
    <name evidence="3" type="ORF">NBZ79_10245</name>
</gene>
<organism evidence="3 4">
    <name type="scientific">Sneathiella marina</name>
    <dbReference type="NCBI Taxonomy" id="2950108"/>
    <lineage>
        <taxon>Bacteria</taxon>
        <taxon>Pseudomonadati</taxon>
        <taxon>Pseudomonadota</taxon>
        <taxon>Alphaproteobacteria</taxon>
        <taxon>Sneathiellales</taxon>
        <taxon>Sneathiellaceae</taxon>
        <taxon>Sneathiella</taxon>
    </lineage>
</organism>
<evidence type="ECO:0000256" key="1">
    <source>
        <dbReference type="ARBA" id="ARBA00022490"/>
    </source>
</evidence>
<dbReference type="Proteomes" id="UP001056291">
    <property type="component" value="Chromosome"/>
</dbReference>
<dbReference type="PANTHER" id="PTHR33602">
    <property type="entry name" value="REGULATORY PROTEIN RECX FAMILY PROTEIN"/>
    <property type="match status" value="1"/>
</dbReference>
<name>A0ABY4VY43_9PROT</name>
<proteinExistence type="predicted"/>
<keyword evidence="4" id="KW-1185">Reference proteome</keyword>
<accession>A0ABY4VY43</accession>
<evidence type="ECO:0000313" key="4">
    <source>
        <dbReference type="Proteomes" id="UP001056291"/>
    </source>
</evidence>
<dbReference type="EMBL" id="CP098747">
    <property type="protein sequence ID" value="USG59566.1"/>
    <property type="molecule type" value="Genomic_DNA"/>
</dbReference>
<dbReference type="InterPro" id="IPR003783">
    <property type="entry name" value="Regulatory_RecX"/>
</dbReference>
<sequence length="200" mass="22940">MEDSEQQQIRKKRKPKEPTPRWIREQALRYLDRFATTTHKMRTHLYKKAEPALALFELDEAELRATIDTEISKLVASGFMNDSEYAASKARLMAKQGKSLNQIRRKLMELELSEDIQESALSGLGEDQEKIDMAAAALYVRKRKFGPYKPEETRKARWEKEMGSLARNGFSYRIANRILAMDTVEGIEDLIFGIPGLGEG</sequence>
<reference evidence="3" key="1">
    <citation type="submission" date="2022-06" db="EMBL/GenBank/DDBJ databases">
        <title>Sneathiella actinostolidae sp. nov., isolated from a sea anemonein the Western Pacific Ocean.</title>
        <authorList>
            <person name="Wei M.J."/>
        </authorList>
    </citation>
    <scope>NUCLEOTIDE SEQUENCE</scope>
    <source>
        <strain evidence="3">PHK-P5</strain>
    </source>
</reference>
<dbReference type="RefSeq" id="WP_251932290.1">
    <property type="nucleotide sequence ID" value="NZ_CP098747.1"/>
</dbReference>
<dbReference type="PANTHER" id="PTHR33602:SF1">
    <property type="entry name" value="REGULATORY PROTEIN RECX FAMILY PROTEIN"/>
    <property type="match status" value="1"/>
</dbReference>